<keyword evidence="2" id="KW-0535">Nitrogen fixation</keyword>
<accession>A0A368NPQ1</accession>
<name>A0A368NPQ1_9GAMM</name>
<proteinExistence type="inferred from homology"/>
<comment type="caution">
    <text evidence="3">The sequence shown here is derived from an EMBL/GenBank/DDBJ whole genome shotgun (WGS) entry which is preliminary data.</text>
</comment>
<evidence type="ECO:0000313" key="4">
    <source>
        <dbReference type="Proteomes" id="UP000252558"/>
    </source>
</evidence>
<evidence type="ECO:0000256" key="2">
    <source>
        <dbReference type="ARBA" id="ARBA00023231"/>
    </source>
</evidence>
<dbReference type="AlphaFoldDB" id="A0A368NPQ1"/>
<dbReference type="OrthoDB" id="9801083at2"/>
<dbReference type="EMBL" id="QPID01000001">
    <property type="protein sequence ID" value="RCU52522.1"/>
    <property type="molecule type" value="Genomic_DNA"/>
</dbReference>
<evidence type="ECO:0000313" key="3">
    <source>
        <dbReference type="EMBL" id="RCU52522.1"/>
    </source>
</evidence>
<comment type="similarity">
    <text evidence="1">Belongs to the NifZ family.</text>
</comment>
<reference evidence="3 4" key="1">
    <citation type="submission" date="2018-07" db="EMBL/GenBank/DDBJ databases">
        <title>Corallincola holothuriorum sp. nov., a new facultative anaerobe isolated from sea cucumber Apostichopus japonicus.</title>
        <authorList>
            <person name="Xia H."/>
        </authorList>
    </citation>
    <scope>NUCLEOTIDE SEQUENCE [LARGE SCALE GENOMIC DNA]</scope>
    <source>
        <strain evidence="3 4">C4</strain>
    </source>
</reference>
<evidence type="ECO:0000256" key="1">
    <source>
        <dbReference type="ARBA" id="ARBA00008027"/>
    </source>
</evidence>
<dbReference type="InterPro" id="IPR007415">
    <property type="entry name" value="Nitrogenase_MoFe_mat_NifZ"/>
</dbReference>
<dbReference type="RefSeq" id="WP_114336430.1">
    <property type="nucleotide sequence ID" value="NZ_QPID01000001.1"/>
</dbReference>
<dbReference type="Pfam" id="PF04319">
    <property type="entry name" value="NifZ"/>
    <property type="match status" value="1"/>
</dbReference>
<keyword evidence="4" id="KW-1185">Reference proteome</keyword>
<protein>
    <submittedName>
        <fullName evidence="3">Nitrogen fixation protein NifZ</fullName>
    </submittedName>
</protein>
<sequence>MLNSKFEVGGKVRLIRNVRDDGSYIGKPTIIDGEEMRRGKLLVRRGEVGYVRHVGMFLQDQVIYQVHFLDIDKTIGCRENELIDGDALWQDNLFEYGDNVQLGLSLSRDGEVFANKGDPVSVLGVYRQQDQPTEYRVQWQDQELLLPEKALIAVSC</sequence>
<dbReference type="Proteomes" id="UP000252558">
    <property type="component" value="Unassembled WGS sequence"/>
</dbReference>
<organism evidence="3 4">
    <name type="scientific">Corallincola holothuriorum</name>
    <dbReference type="NCBI Taxonomy" id="2282215"/>
    <lineage>
        <taxon>Bacteria</taxon>
        <taxon>Pseudomonadati</taxon>
        <taxon>Pseudomonadota</taxon>
        <taxon>Gammaproteobacteria</taxon>
        <taxon>Alteromonadales</taxon>
        <taxon>Psychromonadaceae</taxon>
        <taxon>Corallincola</taxon>
    </lineage>
</organism>
<dbReference type="GO" id="GO:0009399">
    <property type="term" value="P:nitrogen fixation"/>
    <property type="evidence" value="ECO:0007669"/>
    <property type="project" value="InterPro"/>
</dbReference>
<gene>
    <name evidence="3" type="ORF">DU002_00705</name>
</gene>